<feature type="signal peptide" evidence="2">
    <location>
        <begin position="1"/>
        <end position="22"/>
    </location>
</feature>
<evidence type="ECO:0000313" key="4">
    <source>
        <dbReference type="Proteomes" id="UP001157133"/>
    </source>
</evidence>
<gene>
    <name evidence="3" type="ORF">theurythT_24930</name>
</gene>
<keyword evidence="2" id="KW-0732">Signal</keyword>
<comment type="similarity">
    <text evidence="1">Belongs to the bacterial solute-binding protein 3 family.</text>
</comment>
<dbReference type="Proteomes" id="UP001157133">
    <property type="component" value="Unassembled WGS sequence"/>
</dbReference>
<dbReference type="SUPFAM" id="SSF53850">
    <property type="entry name" value="Periplasmic binding protein-like II"/>
    <property type="match status" value="2"/>
</dbReference>
<dbReference type="Gene3D" id="3.40.190.10">
    <property type="entry name" value="Periplasmic binding protein-like II"/>
    <property type="match status" value="2"/>
</dbReference>
<feature type="chain" id="PRO_5047008519" description="Solute-binding protein family 3/N-terminal domain-containing protein" evidence="2">
    <location>
        <begin position="23"/>
        <end position="508"/>
    </location>
</feature>
<accession>A0ABQ6H860</accession>
<dbReference type="EMBL" id="BSSU01000012">
    <property type="protein sequence ID" value="GLX83041.1"/>
    <property type="molecule type" value="Genomic_DNA"/>
</dbReference>
<name>A0ABQ6H860_9GAMM</name>
<evidence type="ECO:0008006" key="5">
    <source>
        <dbReference type="Google" id="ProtNLM"/>
    </source>
</evidence>
<comment type="caution">
    <text evidence="3">The sequence shown here is derived from an EMBL/GenBank/DDBJ whole genome shotgun (WGS) entry which is preliminary data.</text>
</comment>
<proteinExistence type="inferred from homology"/>
<evidence type="ECO:0000256" key="1">
    <source>
        <dbReference type="ARBA" id="ARBA00010333"/>
    </source>
</evidence>
<dbReference type="PANTHER" id="PTHR35936:SF25">
    <property type="entry name" value="ABC TRANSPORTER SUBSTRATE-BINDING PROTEIN"/>
    <property type="match status" value="1"/>
</dbReference>
<dbReference type="PANTHER" id="PTHR35936">
    <property type="entry name" value="MEMBRANE-BOUND LYTIC MUREIN TRANSGLYCOSYLASE F"/>
    <property type="match status" value="1"/>
</dbReference>
<organism evidence="3 4">
    <name type="scientific">Thalassotalea eurytherma</name>
    <dbReference type="NCBI Taxonomy" id="1144278"/>
    <lineage>
        <taxon>Bacteria</taxon>
        <taxon>Pseudomonadati</taxon>
        <taxon>Pseudomonadota</taxon>
        <taxon>Gammaproteobacteria</taxon>
        <taxon>Alteromonadales</taxon>
        <taxon>Colwelliaceae</taxon>
        <taxon>Thalassotalea</taxon>
    </lineage>
</organism>
<sequence>MKHVVKILLLLCTLVHTSICFAEKPVLRVVAEEWQGSTNADLTGKYWDIVRAVYAEQYDLEFEVVSRDRALNLVSKNQADIVIGVYKGQFPNVLTPALHLDMDSSFYLLFDSNKHKIKSISDIDNLNIAGISNYVLKSRLPPNVKLYPMDNLANVARLIEKGRLDGALLYASDLNSADPKKQLEHVEILPKQKMYLGFPNTKQGKQLASIYDEKMPILLAQGKVKEFFDNDLSFQFAEYFSKDHSNPINWYLIAKLYQGDSSLKTLRLDHLYGDYVANHFKNYQFNLKLGSVSVVDSVINAEDKSQNNCVINVFKNPKRSQYALFSKPINTYIRPRLITKENSKSTVIKEASNQGVLNLDSLLTDNPQFRLGIVNKGFAYRTLSNKLPKALFEKIMVFEDAAYGKVIKMLNADRLDAIILWPTVLPEIIPEGVNVQSLTSYTLEEGLGKDISTYLMCNDTPLNQKFIRDINSALDKPDEQRKLYQGLVNSFDEETGKLFKKSLALDFE</sequence>
<keyword evidence="4" id="KW-1185">Reference proteome</keyword>
<evidence type="ECO:0000256" key="2">
    <source>
        <dbReference type="SAM" id="SignalP"/>
    </source>
</evidence>
<evidence type="ECO:0000313" key="3">
    <source>
        <dbReference type="EMBL" id="GLX83041.1"/>
    </source>
</evidence>
<reference evidence="3 4" key="1">
    <citation type="submission" date="2023-03" db="EMBL/GenBank/DDBJ databases">
        <title>Draft genome sequence of Thalassotalea eurytherma JCM 18482T.</title>
        <authorList>
            <person name="Sawabe T."/>
        </authorList>
    </citation>
    <scope>NUCLEOTIDE SEQUENCE [LARGE SCALE GENOMIC DNA]</scope>
    <source>
        <strain evidence="3 4">JCM 18482</strain>
    </source>
</reference>
<protein>
    <recommendedName>
        <fullName evidence="5">Solute-binding protein family 3/N-terminal domain-containing protein</fullName>
    </recommendedName>
</protein>